<dbReference type="Proteomes" id="UP000315400">
    <property type="component" value="Unassembled WGS sequence"/>
</dbReference>
<feature type="region of interest" description="Disordered" evidence="1">
    <location>
        <begin position="503"/>
        <end position="526"/>
    </location>
</feature>
<dbReference type="InterPro" id="IPR020845">
    <property type="entry name" value="AMP-binding_CS"/>
</dbReference>
<reference evidence="4 5" key="1">
    <citation type="submission" date="2019-06" db="EMBL/GenBank/DDBJ databases">
        <title>Metagenome assembled Genome of Spiribacter salinus SL48-SHIP from the microbial mat of Salt Lake 48 (Novosibirsk region, Russia).</title>
        <authorList>
            <person name="Shipova A."/>
            <person name="Rozanov A.S."/>
            <person name="Bryanskaya A.V."/>
            <person name="Peltek S.E."/>
        </authorList>
    </citation>
    <scope>NUCLEOTIDE SEQUENCE [LARGE SCALE GENOMIC DNA]</scope>
    <source>
        <strain evidence="4">SL48-SHIP-2</strain>
    </source>
</reference>
<dbReference type="PANTHER" id="PTHR43767:SF1">
    <property type="entry name" value="NONRIBOSOMAL PEPTIDE SYNTHASE PES1 (EUROFUNG)-RELATED"/>
    <property type="match status" value="1"/>
</dbReference>
<dbReference type="Pfam" id="PF13193">
    <property type="entry name" value="AMP-binding_C"/>
    <property type="match status" value="1"/>
</dbReference>
<evidence type="ECO:0000259" key="3">
    <source>
        <dbReference type="Pfam" id="PF13193"/>
    </source>
</evidence>
<dbReference type="InterPro" id="IPR045851">
    <property type="entry name" value="AMP-bd_C_sf"/>
</dbReference>
<feature type="domain" description="AMP-binding enzyme C-terminal" evidence="3">
    <location>
        <begin position="434"/>
        <end position="507"/>
    </location>
</feature>
<dbReference type="GO" id="GO:0016878">
    <property type="term" value="F:acid-thiol ligase activity"/>
    <property type="evidence" value="ECO:0007669"/>
    <property type="project" value="UniProtKB-ARBA"/>
</dbReference>
<name>A0A540VU39_9GAMM</name>
<evidence type="ECO:0000259" key="2">
    <source>
        <dbReference type="Pfam" id="PF00501"/>
    </source>
</evidence>
<dbReference type="InterPro" id="IPR025110">
    <property type="entry name" value="AMP-bd_C"/>
</dbReference>
<dbReference type="PROSITE" id="PS00455">
    <property type="entry name" value="AMP_BINDING"/>
    <property type="match status" value="1"/>
</dbReference>
<organism evidence="4 5">
    <name type="scientific">Spiribacter salinus</name>
    <dbReference type="NCBI Taxonomy" id="1335746"/>
    <lineage>
        <taxon>Bacteria</taxon>
        <taxon>Pseudomonadati</taxon>
        <taxon>Pseudomonadota</taxon>
        <taxon>Gammaproteobacteria</taxon>
        <taxon>Chromatiales</taxon>
        <taxon>Ectothiorhodospiraceae</taxon>
        <taxon>Spiribacter</taxon>
    </lineage>
</organism>
<sequence>MNIHFDPDRQPMYWVGDWAGRRRALTPDRLAVIEPHTGTRLDYRALDDRVCRLAGWMQAVAGIRAGDRVGLVTTNRLEAIELYLACGKLGAVLAPISHRLTADEASQLLARLRPSWLFYDTTLREFVAALHGTATQCPQFSFGGPQSDYDRVLPGYPANAVNTEVALADPALIVHTGGSTGLPKLCVISHRQMVWNAFELLSAAPDGLGQRRELVLFPLFHIGGWNTVTPILHAGGCLVLQPAFDAAEALQLIETHAVNHFGAVEAMLKAMTQAPAFASSDLASLEGITTAGAPCAPATMAPFFRRGIPVSQSYGLTEAGPSNFLQPRADQSLETLEARQQSIGTSLFHCDYRIVDPKTETETAPGVPGELQLRSQHTFDGYLDDADATQQRVRPDGWVRSGDLAVTEENGQVRVIGRLDHVIITGGENVAAEEVEAALVAHEAVQSALVFGIPDERWGERPVAWVTGPEESEIPAVMASLDDKLSRFKQPVAIELVDTLPLTGAGKPDRRSAQAHYLSKHHGDPT</sequence>
<dbReference type="STRING" id="1260251.SPISAL_04250"/>
<dbReference type="Pfam" id="PF00501">
    <property type="entry name" value="AMP-binding"/>
    <property type="match status" value="1"/>
</dbReference>
<dbReference type="SUPFAM" id="SSF56801">
    <property type="entry name" value="Acetyl-CoA synthetase-like"/>
    <property type="match status" value="1"/>
</dbReference>
<comment type="caution">
    <text evidence="4">The sequence shown here is derived from an EMBL/GenBank/DDBJ whole genome shotgun (WGS) entry which is preliminary data.</text>
</comment>
<dbReference type="InterPro" id="IPR042099">
    <property type="entry name" value="ANL_N_sf"/>
</dbReference>
<dbReference type="AlphaFoldDB" id="A0A540VU39"/>
<dbReference type="InterPro" id="IPR000873">
    <property type="entry name" value="AMP-dep_synth/lig_dom"/>
</dbReference>
<feature type="domain" description="AMP-dependent synthetase/ligase" evidence="2">
    <location>
        <begin position="24"/>
        <end position="383"/>
    </location>
</feature>
<keyword evidence="4" id="KW-0436">Ligase</keyword>
<proteinExistence type="predicted"/>
<protein>
    <submittedName>
        <fullName evidence="4">Long-chain fatty acid--CoA ligase</fullName>
    </submittedName>
</protein>
<accession>A0A540VU39</accession>
<evidence type="ECO:0000256" key="1">
    <source>
        <dbReference type="SAM" id="MobiDB-lite"/>
    </source>
</evidence>
<dbReference type="Gene3D" id="3.40.50.12780">
    <property type="entry name" value="N-terminal domain of ligase-like"/>
    <property type="match status" value="1"/>
</dbReference>
<dbReference type="PANTHER" id="PTHR43767">
    <property type="entry name" value="LONG-CHAIN-FATTY-ACID--COA LIGASE"/>
    <property type="match status" value="1"/>
</dbReference>
<dbReference type="InterPro" id="IPR050237">
    <property type="entry name" value="ATP-dep_AMP-bd_enzyme"/>
</dbReference>
<evidence type="ECO:0000313" key="4">
    <source>
        <dbReference type="EMBL" id="TQF00279.1"/>
    </source>
</evidence>
<dbReference type="Gene3D" id="3.30.300.30">
    <property type="match status" value="1"/>
</dbReference>
<gene>
    <name evidence="4" type="ORF">FKY71_04145</name>
</gene>
<evidence type="ECO:0000313" key="5">
    <source>
        <dbReference type="Proteomes" id="UP000315400"/>
    </source>
</evidence>
<dbReference type="EMBL" id="VIFK01000017">
    <property type="protein sequence ID" value="TQF00279.1"/>
    <property type="molecule type" value="Genomic_DNA"/>
</dbReference>